<dbReference type="RefSeq" id="WP_263415033.1">
    <property type="nucleotide sequence ID" value="NZ_BAABBH010000001.1"/>
</dbReference>
<keyword evidence="1" id="KW-0732">Signal</keyword>
<feature type="signal peptide" evidence="1">
    <location>
        <begin position="1"/>
        <end position="22"/>
    </location>
</feature>
<sequence length="224" mass="24427">MKFPITYAVALSLMVAAVSAQAQFSRLKGGTIAVSATEEFTTPLTNNATPLTAPVGTPPNALSETITGQQQGTTSKPGVLAQLGFHPVAWAGIELNYQFVQFDEQYNSQYSSQPGTQQYLRVPVAFHEATAAYQFHPKHIKFQPYVNVGGGAVDFLPYLANNQWRGAGLVETGFDIPLMKSNHLAMRIQGRALIYRAPNFNNAAISTRGWVVTEEPTVGFAYHF</sequence>
<dbReference type="Proteomes" id="UP001634747">
    <property type="component" value="Unassembled WGS sequence"/>
</dbReference>
<evidence type="ECO:0000256" key="1">
    <source>
        <dbReference type="SAM" id="SignalP"/>
    </source>
</evidence>
<evidence type="ECO:0008006" key="4">
    <source>
        <dbReference type="Google" id="ProtNLM"/>
    </source>
</evidence>
<evidence type="ECO:0000313" key="2">
    <source>
        <dbReference type="EMBL" id="MFN2976780.1"/>
    </source>
</evidence>
<dbReference type="EMBL" id="JBJYXY010000001">
    <property type="protein sequence ID" value="MFN2976780.1"/>
    <property type="molecule type" value="Genomic_DNA"/>
</dbReference>
<dbReference type="SUPFAM" id="SSF56925">
    <property type="entry name" value="OMPA-like"/>
    <property type="match status" value="1"/>
</dbReference>
<dbReference type="Gene3D" id="2.40.160.20">
    <property type="match status" value="1"/>
</dbReference>
<keyword evidence="3" id="KW-1185">Reference proteome</keyword>
<gene>
    <name evidence="2" type="ORF">ACK2TP_13500</name>
</gene>
<proteinExistence type="predicted"/>
<name>A0ABW9KPF3_9BACT</name>
<organism evidence="2 3">
    <name type="scientific">Terriglobus aquaticus</name>
    <dbReference type="NCBI Taxonomy" id="940139"/>
    <lineage>
        <taxon>Bacteria</taxon>
        <taxon>Pseudomonadati</taxon>
        <taxon>Acidobacteriota</taxon>
        <taxon>Terriglobia</taxon>
        <taxon>Terriglobales</taxon>
        <taxon>Acidobacteriaceae</taxon>
        <taxon>Terriglobus</taxon>
    </lineage>
</organism>
<reference evidence="2 3" key="1">
    <citation type="submission" date="2024-12" db="EMBL/GenBank/DDBJ databases">
        <authorList>
            <person name="Lee Y."/>
        </authorList>
    </citation>
    <scope>NUCLEOTIDE SEQUENCE [LARGE SCALE GENOMIC DNA]</scope>
    <source>
        <strain evidence="2 3">03SUJ4</strain>
    </source>
</reference>
<protein>
    <recommendedName>
        <fullName evidence="4">Outer membrane protein beta-barrel domain-containing protein</fullName>
    </recommendedName>
</protein>
<dbReference type="InterPro" id="IPR011250">
    <property type="entry name" value="OMP/PagP_B-barrel"/>
</dbReference>
<evidence type="ECO:0000313" key="3">
    <source>
        <dbReference type="Proteomes" id="UP001634747"/>
    </source>
</evidence>
<accession>A0ABW9KPF3</accession>
<comment type="caution">
    <text evidence="2">The sequence shown here is derived from an EMBL/GenBank/DDBJ whole genome shotgun (WGS) entry which is preliminary data.</text>
</comment>
<feature type="chain" id="PRO_5045853296" description="Outer membrane protein beta-barrel domain-containing protein" evidence="1">
    <location>
        <begin position="23"/>
        <end position="224"/>
    </location>
</feature>